<dbReference type="RefSeq" id="WP_125016124.1">
    <property type="nucleotide sequence ID" value="NZ_QWEZ01000002.1"/>
</dbReference>
<dbReference type="SUPFAM" id="SSF89796">
    <property type="entry name" value="CoA-transferase family III (CaiB/BaiF)"/>
    <property type="match status" value="1"/>
</dbReference>
<reference evidence="1 2" key="1">
    <citation type="submission" date="2018-08" db="EMBL/GenBank/DDBJ databases">
        <authorList>
            <person name="Khan S.A."/>
        </authorList>
    </citation>
    <scope>NUCLEOTIDE SEQUENCE [LARGE SCALE GENOMIC DNA]</scope>
    <source>
        <strain evidence="1 2">GTF-13</strain>
    </source>
</reference>
<dbReference type="EMBL" id="QWEZ01000002">
    <property type="protein sequence ID" value="RRJ82415.1"/>
    <property type="molecule type" value="Genomic_DNA"/>
</dbReference>
<dbReference type="AlphaFoldDB" id="A0A3P3VI60"/>
<dbReference type="InterPro" id="IPR023606">
    <property type="entry name" value="CoA-Trfase_III_dom_1_sf"/>
</dbReference>
<keyword evidence="2" id="KW-1185">Reference proteome</keyword>
<organism evidence="1 2">
    <name type="scientific">Aestuariirhabdus litorea</name>
    <dbReference type="NCBI Taxonomy" id="2528527"/>
    <lineage>
        <taxon>Bacteria</taxon>
        <taxon>Pseudomonadati</taxon>
        <taxon>Pseudomonadota</taxon>
        <taxon>Gammaproteobacteria</taxon>
        <taxon>Oceanospirillales</taxon>
        <taxon>Aestuariirhabdaceae</taxon>
        <taxon>Aestuariirhabdus</taxon>
    </lineage>
</organism>
<dbReference type="GO" id="GO:0016740">
    <property type="term" value="F:transferase activity"/>
    <property type="evidence" value="ECO:0007669"/>
    <property type="project" value="UniProtKB-KW"/>
</dbReference>
<dbReference type="PANTHER" id="PTHR48228">
    <property type="entry name" value="SUCCINYL-COA--D-CITRAMALATE COA-TRANSFERASE"/>
    <property type="match status" value="1"/>
</dbReference>
<evidence type="ECO:0000313" key="2">
    <source>
        <dbReference type="Proteomes" id="UP000280792"/>
    </source>
</evidence>
<dbReference type="PANTHER" id="PTHR48228:SF2">
    <property type="entry name" value="E-CINNAMOYL-COA:R-PHENYLLACTATE COA TRANSFERASE LARGE SUBUNIT"/>
    <property type="match status" value="1"/>
</dbReference>
<name>A0A3P3VI60_9GAMM</name>
<evidence type="ECO:0000313" key="1">
    <source>
        <dbReference type="EMBL" id="RRJ82415.1"/>
    </source>
</evidence>
<dbReference type="Gene3D" id="3.30.1540.10">
    <property type="entry name" value="formyl-coa transferase, domain 3"/>
    <property type="match status" value="1"/>
</dbReference>
<comment type="caution">
    <text evidence="1">The sequence shown here is derived from an EMBL/GenBank/DDBJ whole genome shotgun (WGS) entry which is preliminary data.</text>
</comment>
<accession>A0A3P3VI60</accession>
<dbReference type="Gene3D" id="3.40.50.10540">
    <property type="entry name" value="Crotonobetainyl-coa:carnitine coa-transferase, domain 1"/>
    <property type="match status" value="1"/>
</dbReference>
<gene>
    <name evidence="1" type="ORF">D0544_11080</name>
</gene>
<keyword evidence="1" id="KW-0808">Transferase</keyword>
<dbReference type="Proteomes" id="UP000280792">
    <property type="component" value="Unassembled WGS sequence"/>
</dbReference>
<dbReference type="Pfam" id="PF02515">
    <property type="entry name" value="CoA_transf_3"/>
    <property type="match status" value="1"/>
</dbReference>
<dbReference type="InterPro" id="IPR044855">
    <property type="entry name" value="CoA-Trfase_III_dom3_sf"/>
</dbReference>
<dbReference type="InterPro" id="IPR050509">
    <property type="entry name" value="CoA-transferase_III"/>
</dbReference>
<reference evidence="1 2" key="2">
    <citation type="submission" date="2018-12" db="EMBL/GenBank/DDBJ databases">
        <title>Simiduia agarivorans gen. nov., sp. nov., a marine, agarolytic bacterium isolated from shallow coastal water from Keelung, Taiwan.</title>
        <authorList>
            <person name="Shieh W.Y."/>
        </authorList>
    </citation>
    <scope>NUCLEOTIDE SEQUENCE [LARGE SCALE GENOMIC DNA]</scope>
    <source>
        <strain evidence="1 2">GTF-13</strain>
    </source>
</reference>
<protein>
    <submittedName>
        <fullName evidence="1">CoA transferase</fullName>
    </submittedName>
</protein>
<sequence length="402" mass="43793">MKTILEGIKVIEVATMAAGPSAGVILADFGAEVIKVEVPTGDPWRYGHLIAGMPPSKIPYTTYFRNRTKKSVSLNLKHPSAQEILHKLVESADVLLTNSPLKVQQDCAHTYEDIRKINPRIIFGWVNGFGLKGPDKDLPGFDVTASWARCGIAEQARPKGGSPTMQPIGLGDSASATALFGAIMTGLFHRERTGEGCKVSTSLMNNGLWSNGSMVQAALVGAPPMEKYHRDEWPQAVMGAIYKTRDDRYVLVNELNPNNAAGVWEALGATHLSADERFSTAEMRAKNVRVLWDEIQQVFSSLELADVEKRFKSNGVNHGVIQTPAECATDEHMMANGCFPEIEGTPGHRTIDSPIQIEGFEKVKPRKVSEIGGDTVTEMKAVGYSEAQIQRLAEEGAVHIAK</sequence>
<proteinExistence type="predicted"/>
<dbReference type="InterPro" id="IPR003673">
    <property type="entry name" value="CoA-Trfase_fam_III"/>
</dbReference>